<feature type="region of interest" description="Disordered" evidence="7">
    <location>
        <begin position="55"/>
        <end position="96"/>
    </location>
</feature>
<dbReference type="InterPro" id="IPR045125">
    <property type="entry name" value="Sub1/Tcp4-like"/>
</dbReference>
<dbReference type="Proteomes" id="UP001374584">
    <property type="component" value="Unassembled WGS sequence"/>
</dbReference>
<dbReference type="FunFam" id="2.30.31.10:FF:000005">
    <property type="entry name" value="Putative transcriptional co-activator"/>
    <property type="match status" value="1"/>
</dbReference>
<gene>
    <name evidence="9" type="ORF">VNO80_19146</name>
</gene>
<name>A0AAN9MFG9_PHACN</name>
<proteinExistence type="inferred from homology"/>
<comment type="caution">
    <text evidence="9">The sequence shown here is derived from an EMBL/GenBank/DDBJ whole genome shotgun (WGS) entry which is preliminary data.</text>
</comment>
<keyword evidence="10" id="KW-1185">Reference proteome</keyword>
<feature type="compositionally biased region" description="Basic and acidic residues" evidence="7">
    <location>
        <begin position="55"/>
        <end position="70"/>
    </location>
</feature>
<dbReference type="Gene3D" id="2.30.31.10">
    <property type="entry name" value="Transcriptional Coactivator Pc4, Chain A"/>
    <property type="match status" value="1"/>
</dbReference>
<dbReference type="AlphaFoldDB" id="A0AAN9MFG9"/>
<keyword evidence="6" id="KW-0539">Nucleus</keyword>
<dbReference type="PANTHER" id="PTHR13215">
    <property type="entry name" value="RNA POLYMERASE II TRANSCRIPTIONAL COACTIVATOR"/>
    <property type="match status" value="1"/>
</dbReference>
<dbReference type="GO" id="GO:0005634">
    <property type="term" value="C:nucleus"/>
    <property type="evidence" value="ECO:0007669"/>
    <property type="project" value="UniProtKB-SubCell"/>
</dbReference>
<dbReference type="GO" id="GO:0060261">
    <property type="term" value="P:positive regulation of transcription initiation by RNA polymerase II"/>
    <property type="evidence" value="ECO:0007669"/>
    <property type="project" value="InterPro"/>
</dbReference>
<dbReference type="SUPFAM" id="SSF54447">
    <property type="entry name" value="ssDNA-binding transcriptional regulator domain"/>
    <property type="match status" value="1"/>
</dbReference>
<evidence type="ECO:0000259" key="8">
    <source>
        <dbReference type="Pfam" id="PF02229"/>
    </source>
</evidence>
<dbReference type="GO" id="GO:0003677">
    <property type="term" value="F:DNA binding"/>
    <property type="evidence" value="ECO:0007669"/>
    <property type="project" value="UniProtKB-KW"/>
</dbReference>
<keyword evidence="5" id="KW-0804">Transcription</keyword>
<evidence type="ECO:0000256" key="3">
    <source>
        <dbReference type="ARBA" id="ARBA00023015"/>
    </source>
</evidence>
<keyword evidence="3" id="KW-0805">Transcription regulation</keyword>
<dbReference type="EMBL" id="JAYMYR010000007">
    <property type="protein sequence ID" value="KAK7353695.1"/>
    <property type="molecule type" value="Genomic_DNA"/>
</dbReference>
<comment type="similarity">
    <text evidence="2">Belongs to the transcriptional coactivator PC4 family.</text>
</comment>
<reference evidence="9 10" key="1">
    <citation type="submission" date="2024-01" db="EMBL/GenBank/DDBJ databases">
        <title>The genomes of 5 underutilized Papilionoideae crops provide insights into root nodulation and disease resistanc.</title>
        <authorList>
            <person name="Jiang F."/>
        </authorList>
    </citation>
    <scope>NUCLEOTIDE SEQUENCE [LARGE SCALE GENOMIC DNA]</scope>
    <source>
        <strain evidence="9">JINMINGXINNONG_FW02</strain>
        <tissue evidence="9">Leaves</tissue>
    </source>
</reference>
<keyword evidence="4" id="KW-0238">DNA-binding</keyword>
<evidence type="ECO:0000256" key="4">
    <source>
        <dbReference type="ARBA" id="ARBA00023125"/>
    </source>
</evidence>
<comment type="subcellular location">
    <subcellularLocation>
        <location evidence="1">Nucleus</location>
    </subcellularLocation>
</comment>
<dbReference type="Pfam" id="PF02229">
    <property type="entry name" value="PC4"/>
    <property type="match status" value="1"/>
</dbReference>
<evidence type="ECO:0000256" key="2">
    <source>
        <dbReference type="ARBA" id="ARBA00009001"/>
    </source>
</evidence>
<accession>A0AAN9MFG9</accession>
<dbReference type="InterPro" id="IPR003173">
    <property type="entry name" value="PC4_C"/>
</dbReference>
<feature type="domain" description="Transcriptional coactivator p15 (PC4) C-terminal" evidence="8">
    <location>
        <begin position="101"/>
        <end position="151"/>
    </location>
</feature>
<organism evidence="9 10">
    <name type="scientific">Phaseolus coccineus</name>
    <name type="common">Scarlet runner bean</name>
    <name type="synonym">Phaseolus multiflorus</name>
    <dbReference type="NCBI Taxonomy" id="3886"/>
    <lineage>
        <taxon>Eukaryota</taxon>
        <taxon>Viridiplantae</taxon>
        <taxon>Streptophyta</taxon>
        <taxon>Embryophyta</taxon>
        <taxon>Tracheophyta</taxon>
        <taxon>Spermatophyta</taxon>
        <taxon>Magnoliopsida</taxon>
        <taxon>eudicotyledons</taxon>
        <taxon>Gunneridae</taxon>
        <taxon>Pentapetalae</taxon>
        <taxon>rosids</taxon>
        <taxon>fabids</taxon>
        <taxon>Fabales</taxon>
        <taxon>Fabaceae</taxon>
        <taxon>Papilionoideae</taxon>
        <taxon>50 kb inversion clade</taxon>
        <taxon>NPAAA clade</taxon>
        <taxon>indigoferoid/millettioid clade</taxon>
        <taxon>Phaseoleae</taxon>
        <taxon>Phaseolus</taxon>
    </lineage>
</organism>
<evidence type="ECO:0000256" key="1">
    <source>
        <dbReference type="ARBA" id="ARBA00004123"/>
    </source>
</evidence>
<sequence>MSLAPWRCPHASRPGDVRMSLAPWQRPHVSRAPAMPACLAPSRFWAPKANLEAEKKIREMSGKAKRRDEDGASDADSEGHAPPKKTFKRNSDDESDSIVVCEISKNRRVSVRNWQGRIVVDIREFYLKDGKKLPGKKGISLTMDQWNVLRTHVEEIDKAVSENS</sequence>
<dbReference type="InterPro" id="IPR009044">
    <property type="entry name" value="ssDNA-bd_transcriptional_reg"/>
</dbReference>
<evidence type="ECO:0000313" key="9">
    <source>
        <dbReference type="EMBL" id="KAK7353695.1"/>
    </source>
</evidence>
<evidence type="ECO:0000256" key="6">
    <source>
        <dbReference type="ARBA" id="ARBA00023242"/>
    </source>
</evidence>
<evidence type="ECO:0000256" key="7">
    <source>
        <dbReference type="SAM" id="MobiDB-lite"/>
    </source>
</evidence>
<evidence type="ECO:0000313" key="10">
    <source>
        <dbReference type="Proteomes" id="UP001374584"/>
    </source>
</evidence>
<dbReference type="GO" id="GO:0003713">
    <property type="term" value="F:transcription coactivator activity"/>
    <property type="evidence" value="ECO:0007669"/>
    <property type="project" value="InterPro"/>
</dbReference>
<evidence type="ECO:0000256" key="5">
    <source>
        <dbReference type="ARBA" id="ARBA00023163"/>
    </source>
</evidence>
<protein>
    <recommendedName>
        <fullName evidence="8">Transcriptional coactivator p15 (PC4) C-terminal domain-containing protein</fullName>
    </recommendedName>
</protein>